<dbReference type="InterPro" id="IPR000120">
    <property type="entry name" value="Amidase"/>
</dbReference>
<evidence type="ECO:0000313" key="8">
    <source>
        <dbReference type="Proteomes" id="UP000639973"/>
    </source>
</evidence>
<dbReference type="SUPFAM" id="SSF75304">
    <property type="entry name" value="Amidase signature (AS) enzymes"/>
    <property type="match status" value="1"/>
</dbReference>
<accession>A0ABQ2GA24</accession>
<sequence length="487" mass="50526">MSLPPTHAHSASEFIRAVQLGETTPADLLDAARTRADAAGQLNALISLNDQAGVQAAAVQSRLEAGETLPLAGLPIIIKDNLNLTGTRTTCGSRMLEHYVSPYTATAVQRLMSAGAVIVGKANMDEFAMGSSGESSAFGPTLNPWDTARVTGGTSSGSAAVVAAGLTPVSLGSDTGGSVRQPAALCGVYGLKPTYGRVSRYGLVAHASSLDQIGPLARHATDLALLMNVIAGHDPRDATSLDAPPVFTAGTPEDLRGLRVGVITESLGGNTVGVGAVLDATLDALRGAGASVGEVSLPALKHAIATYYLISMPEASSNLARYDGMVYGTREPGGDVLGSMTRTRERGFGREVQRRIMIGTYALSSGYYDAYYSKATRVRRLIADEFRAAFGQFDVLVTPTSPFPAFRLGEKMSDPLTMYAADVDTVAVNLAGLPALSVPAGFEQVDGKRLPVGIQFIAPALQDELLVRIAGGLEGIGAVQAEVAPPQ</sequence>
<evidence type="ECO:0000256" key="4">
    <source>
        <dbReference type="ARBA" id="ARBA00022917"/>
    </source>
</evidence>
<dbReference type="InterPro" id="IPR023631">
    <property type="entry name" value="Amidase_dom"/>
</dbReference>
<evidence type="ECO:0000256" key="1">
    <source>
        <dbReference type="ARBA" id="ARBA00022598"/>
    </source>
</evidence>
<comment type="catalytic activity">
    <reaction evidence="5">
        <text>L-glutamyl-tRNA(Gln) + L-glutamine + ATP + H2O = L-glutaminyl-tRNA(Gln) + L-glutamate + ADP + phosphate + H(+)</text>
        <dbReference type="Rhea" id="RHEA:17521"/>
        <dbReference type="Rhea" id="RHEA-COMP:9681"/>
        <dbReference type="Rhea" id="RHEA-COMP:9684"/>
        <dbReference type="ChEBI" id="CHEBI:15377"/>
        <dbReference type="ChEBI" id="CHEBI:15378"/>
        <dbReference type="ChEBI" id="CHEBI:29985"/>
        <dbReference type="ChEBI" id="CHEBI:30616"/>
        <dbReference type="ChEBI" id="CHEBI:43474"/>
        <dbReference type="ChEBI" id="CHEBI:58359"/>
        <dbReference type="ChEBI" id="CHEBI:78520"/>
        <dbReference type="ChEBI" id="CHEBI:78521"/>
        <dbReference type="ChEBI" id="CHEBI:456216"/>
        <dbReference type="EC" id="6.3.5.7"/>
    </reaction>
</comment>
<gene>
    <name evidence="5 7" type="primary">gatA</name>
    <name evidence="7" type="ORF">GCM10010840_18800</name>
</gene>
<comment type="caution">
    <text evidence="7">The sequence shown here is derived from an EMBL/GenBank/DDBJ whole genome shotgun (WGS) entry which is preliminary data.</text>
</comment>
<keyword evidence="2 5" id="KW-0547">Nucleotide-binding</keyword>
<keyword evidence="3 5" id="KW-0067">ATP-binding</keyword>
<feature type="domain" description="Amidase" evidence="6">
    <location>
        <begin position="29"/>
        <end position="466"/>
    </location>
</feature>
<comment type="similarity">
    <text evidence="5">Belongs to the amidase family. GatA subfamily.</text>
</comment>
<dbReference type="InterPro" id="IPR036928">
    <property type="entry name" value="AS_sf"/>
</dbReference>
<dbReference type="Proteomes" id="UP000639973">
    <property type="component" value="Unassembled WGS sequence"/>
</dbReference>
<comment type="function">
    <text evidence="5">Allows the formation of correctly charged Gln-tRNA(Gln) through the transamidation of misacylated Glu-tRNA(Gln) in organisms which lack glutaminyl-tRNA synthetase. The reaction takes place in the presence of glutamine and ATP through an activated gamma-phospho-Glu-tRNA(Gln).</text>
</comment>
<keyword evidence="4 5" id="KW-0648">Protein biosynthesis</keyword>
<protein>
    <recommendedName>
        <fullName evidence="5">Glutamyl-tRNA(Gln) amidotransferase subunit A</fullName>
        <shortName evidence="5">Glu-ADT subunit A</shortName>
        <ecNumber evidence="5">6.3.5.7</ecNumber>
    </recommendedName>
</protein>
<organism evidence="7 8">
    <name type="scientific">Deinococcus aerolatus</name>
    <dbReference type="NCBI Taxonomy" id="522487"/>
    <lineage>
        <taxon>Bacteria</taxon>
        <taxon>Thermotogati</taxon>
        <taxon>Deinococcota</taxon>
        <taxon>Deinococci</taxon>
        <taxon>Deinococcales</taxon>
        <taxon>Deinococcaceae</taxon>
        <taxon>Deinococcus</taxon>
    </lineage>
</organism>
<feature type="active site" description="Acyl-ester intermediate" evidence="5">
    <location>
        <position position="178"/>
    </location>
</feature>
<evidence type="ECO:0000259" key="6">
    <source>
        <dbReference type="Pfam" id="PF01425"/>
    </source>
</evidence>
<dbReference type="PANTHER" id="PTHR11895">
    <property type="entry name" value="TRANSAMIDASE"/>
    <property type="match status" value="1"/>
</dbReference>
<evidence type="ECO:0000256" key="5">
    <source>
        <dbReference type="HAMAP-Rule" id="MF_00120"/>
    </source>
</evidence>
<dbReference type="Gene3D" id="3.90.1300.10">
    <property type="entry name" value="Amidase signature (AS) domain"/>
    <property type="match status" value="1"/>
</dbReference>
<dbReference type="InterPro" id="IPR004412">
    <property type="entry name" value="GatA"/>
</dbReference>
<keyword evidence="8" id="KW-1185">Reference proteome</keyword>
<comment type="subunit">
    <text evidence="5">Heterotrimer of A, B and C subunits.</text>
</comment>
<evidence type="ECO:0000256" key="3">
    <source>
        <dbReference type="ARBA" id="ARBA00022840"/>
    </source>
</evidence>
<feature type="active site" description="Charge relay system" evidence="5">
    <location>
        <position position="79"/>
    </location>
</feature>
<dbReference type="EMBL" id="BMOL01000007">
    <property type="protein sequence ID" value="GGL81260.1"/>
    <property type="molecule type" value="Genomic_DNA"/>
</dbReference>
<dbReference type="HAMAP" id="MF_00120">
    <property type="entry name" value="GatA"/>
    <property type="match status" value="1"/>
</dbReference>
<dbReference type="RefSeq" id="WP_188971216.1">
    <property type="nucleotide sequence ID" value="NZ_BMOL01000007.1"/>
</dbReference>
<dbReference type="PANTHER" id="PTHR11895:SF151">
    <property type="entry name" value="GLUTAMYL-TRNA(GLN) AMIDOTRANSFERASE SUBUNIT A"/>
    <property type="match status" value="1"/>
</dbReference>
<evidence type="ECO:0000313" key="7">
    <source>
        <dbReference type="EMBL" id="GGL81260.1"/>
    </source>
</evidence>
<dbReference type="Pfam" id="PF01425">
    <property type="entry name" value="Amidase"/>
    <property type="match status" value="1"/>
</dbReference>
<name>A0ABQ2GA24_9DEIO</name>
<reference evidence="8" key="1">
    <citation type="journal article" date="2019" name="Int. J. Syst. Evol. Microbiol.">
        <title>The Global Catalogue of Microorganisms (GCM) 10K type strain sequencing project: providing services to taxonomists for standard genome sequencing and annotation.</title>
        <authorList>
            <consortium name="The Broad Institute Genomics Platform"/>
            <consortium name="The Broad Institute Genome Sequencing Center for Infectious Disease"/>
            <person name="Wu L."/>
            <person name="Ma J."/>
        </authorList>
    </citation>
    <scope>NUCLEOTIDE SEQUENCE [LARGE SCALE GENOMIC DNA]</scope>
    <source>
        <strain evidence="8">JCM 15442</strain>
    </source>
</reference>
<comment type="caution">
    <text evidence="5">Lacks conserved residue(s) required for the propagation of feature annotation.</text>
</comment>
<dbReference type="NCBIfam" id="TIGR00132">
    <property type="entry name" value="gatA"/>
    <property type="match status" value="1"/>
</dbReference>
<evidence type="ECO:0000256" key="2">
    <source>
        <dbReference type="ARBA" id="ARBA00022741"/>
    </source>
</evidence>
<keyword evidence="1 5" id="KW-0436">Ligase</keyword>
<proteinExistence type="inferred from homology"/>
<dbReference type="EC" id="6.3.5.7" evidence="5"/>